<organism evidence="1 2">
    <name type="scientific">Pelagomonas calceolata</name>
    <dbReference type="NCBI Taxonomy" id="35677"/>
    <lineage>
        <taxon>Eukaryota</taxon>
        <taxon>Sar</taxon>
        <taxon>Stramenopiles</taxon>
        <taxon>Ochrophyta</taxon>
        <taxon>Pelagophyceae</taxon>
        <taxon>Pelagomonadales</taxon>
        <taxon>Pelagomonadaceae</taxon>
        <taxon>Pelagomonas</taxon>
    </lineage>
</organism>
<protein>
    <submittedName>
        <fullName evidence="1">Uncharacterized protein</fullName>
    </submittedName>
</protein>
<sequence>MGASSVGPRLDLRFDNGKAWTAVPHALTGSKAHAFSSKPRLCALATEQTDPSPSLLLIANNVDYVFRLWPYFINKVMWASSTRHRLSIWIGELPKIVAAKSGDGCRASKQKQSLYSRRLKQSYYGSPRQKSSNHHAKMLAAYRLLADPYVTGLYYVDMDAYVRPDALFSSVPSLFRKVHYDDVVDVLFENARDQSLFWHLHGDTFYLRDVALSRIFLKARGRQRLKTQEWLERRCGFKDQYSLWHAVLGMAGAAGCMEYDGEIYRNFTYQEALHIDKNEWKALKMTCGGRQKRCPEFRFCRDKYDLARQHFVHSNIDAGATRRFRYDVGGGWRADVVVADLSGGPEGDDDAVDKSDLLGMLGLLHVGADRVLGQLPPLEETPPSSGVSVGWLLFLLPGVLAAAWRCRCRQEPEDEAFSAYGTRRPARVHA</sequence>
<dbReference type="OrthoDB" id="204400at2759"/>
<reference evidence="1" key="1">
    <citation type="submission" date="2021-11" db="EMBL/GenBank/DDBJ databases">
        <authorList>
            <consortium name="Genoscope - CEA"/>
            <person name="William W."/>
        </authorList>
    </citation>
    <scope>NUCLEOTIDE SEQUENCE</scope>
</reference>
<keyword evidence="2" id="KW-1185">Reference proteome</keyword>
<proteinExistence type="predicted"/>
<evidence type="ECO:0000313" key="2">
    <source>
        <dbReference type="Proteomes" id="UP000789595"/>
    </source>
</evidence>
<accession>A0A8J2T3P3</accession>
<gene>
    <name evidence="1" type="ORF">PECAL_6P20520</name>
</gene>
<dbReference type="EMBL" id="CAKKNE010000006">
    <property type="protein sequence ID" value="CAH0380399.1"/>
    <property type="molecule type" value="Genomic_DNA"/>
</dbReference>
<dbReference type="Proteomes" id="UP000789595">
    <property type="component" value="Unassembled WGS sequence"/>
</dbReference>
<dbReference type="AlphaFoldDB" id="A0A8J2T3P3"/>
<name>A0A8J2T3P3_9STRA</name>
<comment type="caution">
    <text evidence="1">The sequence shown here is derived from an EMBL/GenBank/DDBJ whole genome shotgun (WGS) entry which is preliminary data.</text>
</comment>
<evidence type="ECO:0000313" key="1">
    <source>
        <dbReference type="EMBL" id="CAH0380399.1"/>
    </source>
</evidence>